<dbReference type="InterPro" id="IPR044023">
    <property type="entry name" value="Ig_7"/>
</dbReference>
<name>A0A1Q6A397_9SPHI</name>
<proteinExistence type="predicted"/>
<dbReference type="STRING" id="1302689.RG47T_3919"/>
<evidence type="ECO:0000256" key="1">
    <source>
        <dbReference type="SAM" id="SignalP"/>
    </source>
</evidence>
<dbReference type="EMBL" id="MPPL01000001">
    <property type="protein sequence ID" value="OKS88452.1"/>
    <property type="molecule type" value="Genomic_DNA"/>
</dbReference>
<feature type="domain" description="Ig-like" evidence="2">
    <location>
        <begin position="372"/>
        <end position="456"/>
    </location>
</feature>
<dbReference type="AlphaFoldDB" id="A0A1Q6A397"/>
<dbReference type="OrthoDB" id="634921at2"/>
<sequence>MHGNKTLTTLYRYLALLLCIAGISGVARAQCTYPVRRYATSQQVNAGALTSVTNPTNAADGNITTYSVINRPLGVGSLITVTQFLSFSSQIISGTPVTVKVNIPASLVALLGGVTIQPFTGLKNDISTGFTWQATAAGSATTLSSLVGVANGAGDMELTITPTANYDGVWVTMSGVAIGQSMNLYDAYVMQATPAVADCGTALDVLSGVRAGGVSLVNATGSVTNPTNAIDNSLSTYATLNLGAQVLSEVYLTAIFNTPSQPGDVVRMILQNNSGSGVINLGALSNFTIQLYNGSTAVGAPILSNSTNLSLTLLPGTTGNEEYQLDIKSLPTGTAFDRVDIQLGGVAAVGTALRIYDIKRLPATPVTTIGGTVAASQTICQGSTATLAINNAQPNCTTYSWYSTATGGTAITTGTSYTPPAGSLSTTAANTYYVQASRTGCTEVSDRIPVTINVNPAPTITNSAIPRTCKGTTTASMPYTSSNAPTSYSIVWDPPAITAGFVNITDAVLPPGAITVAVPAGAAAGTYTGIITVKNGTTTCSSTGLPFSVIVDTKPTQPVVNVTL</sequence>
<feature type="signal peptide" evidence="1">
    <location>
        <begin position="1"/>
        <end position="29"/>
    </location>
</feature>
<reference evidence="3 4" key="1">
    <citation type="submission" date="2016-11" db="EMBL/GenBank/DDBJ databases">
        <title>Whole Genome Sequencing of Mucilaginibacter polytrichastri RG4-7(T) isolated from the moss sample.</title>
        <authorList>
            <person name="Li Y."/>
        </authorList>
    </citation>
    <scope>NUCLEOTIDE SEQUENCE [LARGE SCALE GENOMIC DNA]</scope>
    <source>
        <strain evidence="3 4">RG4-7</strain>
    </source>
</reference>
<feature type="chain" id="PRO_5010177479" description="Ig-like domain-containing protein" evidence="1">
    <location>
        <begin position="30"/>
        <end position="564"/>
    </location>
</feature>
<comment type="caution">
    <text evidence="3">The sequence shown here is derived from an EMBL/GenBank/DDBJ whole genome shotgun (WGS) entry which is preliminary data.</text>
</comment>
<gene>
    <name evidence="3" type="ORF">RG47T_3919</name>
</gene>
<keyword evidence="4" id="KW-1185">Reference proteome</keyword>
<protein>
    <recommendedName>
        <fullName evidence="2">Ig-like domain-containing protein</fullName>
    </recommendedName>
</protein>
<accession>A0A1Q6A397</accession>
<organism evidence="3 4">
    <name type="scientific">Mucilaginibacter polytrichastri</name>
    <dbReference type="NCBI Taxonomy" id="1302689"/>
    <lineage>
        <taxon>Bacteria</taxon>
        <taxon>Pseudomonadati</taxon>
        <taxon>Bacteroidota</taxon>
        <taxon>Sphingobacteriia</taxon>
        <taxon>Sphingobacteriales</taxon>
        <taxon>Sphingobacteriaceae</taxon>
        <taxon>Mucilaginibacter</taxon>
    </lineage>
</organism>
<dbReference type="Pfam" id="PF19081">
    <property type="entry name" value="Ig_7"/>
    <property type="match status" value="1"/>
</dbReference>
<evidence type="ECO:0000313" key="4">
    <source>
        <dbReference type="Proteomes" id="UP000186720"/>
    </source>
</evidence>
<evidence type="ECO:0000259" key="2">
    <source>
        <dbReference type="Pfam" id="PF19081"/>
    </source>
</evidence>
<evidence type="ECO:0000313" key="3">
    <source>
        <dbReference type="EMBL" id="OKS88452.1"/>
    </source>
</evidence>
<dbReference type="Proteomes" id="UP000186720">
    <property type="component" value="Unassembled WGS sequence"/>
</dbReference>
<dbReference type="RefSeq" id="WP_074491027.1">
    <property type="nucleotide sequence ID" value="NZ_FPAM01000011.1"/>
</dbReference>
<keyword evidence="1" id="KW-0732">Signal</keyword>